<proteinExistence type="predicted"/>
<sequence>MKKILILALLVSLSGCKESSTGLDKSVLNTAYKKCSVYLGDLVKSPSSLKISSATPKISFPQDNVIYKYFNESLIDKNTGKISQSNIDEKTRFRKISIDLDYEAQNSYGASLRDSFSCSYVYKLKGDEESPDEIFLTNWETEDEITNIFIPLDVGNESSFRMNDKIVKPISEISSHFTDRDKLLFKNIEFFYQDSKATAN</sequence>
<dbReference type="RefSeq" id="WP_004817427.1">
    <property type="nucleotide sequence ID" value="NZ_KB849455.1"/>
</dbReference>
<comment type="caution">
    <text evidence="1">The sequence shown here is derived from an EMBL/GenBank/DDBJ whole genome shotgun (WGS) entry which is preliminary data.</text>
</comment>
<dbReference type="Proteomes" id="UP000013148">
    <property type="component" value="Unassembled WGS sequence"/>
</dbReference>
<organism evidence="1 2">
    <name type="scientific">Acinetobacter guillouiae NIPH 991</name>
    <dbReference type="NCBI Taxonomy" id="1217656"/>
    <lineage>
        <taxon>Bacteria</taxon>
        <taxon>Pseudomonadati</taxon>
        <taxon>Pseudomonadota</taxon>
        <taxon>Gammaproteobacteria</taxon>
        <taxon>Moraxellales</taxon>
        <taxon>Moraxellaceae</taxon>
        <taxon>Acinetobacter</taxon>
    </lineage>
</organism>
<evidence type="ECO:0000313" key="1">
    <source>
        <dbReference type="EMBL" id="ENV18729.1"/>
    </source>
</evidence>
<reference evidence="1 2" key="1">
    <citation type="submission" date="2013-02" db="EMBL/GenBank/DDBJ databases">
        <title>The Genome Sequence of Acinetobacter guillouiae NIPH 991.</title>
        <authorList>
            <consortium name="The Broad Institute Genome Sequencing Platform"/>
            <consortium name="The Broad Institute Genome Sequencing Center for Infectious Disease"/>
            <person name="Cerqueira G."/>
            <person name="Feldgarden M."/>
            <person name="Courvalin P."/>
            <person name="Perichon B."/>
            <person name="Grillot-Courvalin C."/>
            <person name="Clermont D."/>
            <person name="Rocha E."/>
            <person name="Yoon E.-J."/>
            <person name="Nemec A."/>
            <person name="Walker B."/>
            <person name="Young S.K."/>
            <person name="Zeng Q."/>
            <person name="Gargeya S."/>
            <person name="Fitzgerald M."/>
            <person name="Haas B."/>
            <person name="Abouelleil A."/>
            <person name="Alvarado L."/>
            <person name="Arachchi H.M."/>
            <person name="Berlin A.M."/>
            <person name="Chapman S.B."/>
            <person name="Dewar J."/>
            <person name="Goldberg J."/>
            <person name="Griggs A."/>
            <person name="Gujja S."/>
            <person name="Hansen M."/>
            <person name="Howarth C."/>
            <person name="Imamovic A."/>
            <person name="Larimer J."/>
            <person name="McCowan C."/>
            <person name="Murphy C."/>
            <person name="Neiman D."/>
            <person name="Pearson M."/>
            <person name="Priest M."/>
            <person name="Roberts A."/>
            <person name="Saif S."/>
            <person name="Shea T."/>
            <person name="Sisk P."/>
            <person name="Sykes S."/>
            <person name="Wortman J."/>
            <person name="Nusbaum C."/>
            <person name="Birren B."/>
        </authorList>
    </citation>
    <scope>NUCLEOTIDE SEQUENCE [LARGE SCALE GENOMIC DNA]</scope>
    <source>
        <strain evidence="1 2">NIPH 991</strain>
    </source>
</reference>
<name>N8YBN2_ACIGI</name>
<dbReference type="PATRIC" id="fig|1217656.3.peg.516"/>
<dbReference type="HOGENOM" id="CLU_1168650_0_0_6"/>
<dbReference type="EMBL" id="APPJ01000004">
    <property type="protein sequence ID" value="ENV18729.1"/>
    <property type="molecule type" value="Genomic_DNA"/>
</dbReference>
<protein>
    <recommendedName>
        <fullName evidence="3">Lipoprotein</fullName>
    </recommendedName>
</protein>
<evidence type="ECO:0008006" key="3">
    <source>
        <dbReference type="Google" id="ProtNLM"/>
    </source>
</evidence>
<gene>
    <name evidence="1" type="ORF">F964_00529</name>
</gene>
<keyword evidence="2" id="KW-1185">Reference proteome</keyword>
<dbReference type="PROSITE" id="PS51257">
    <property type="entry name" value="PROKAR_LIPOPROTEIN"/>
    <property type="match status" value="1"/>
</dbReference>
<accession>N8YBN2</accession>
<evidence type="ECO:0000313" key="2">
    <source>
        <dbReference type="Proteomes" id="UP000013148"/>
    </source>
</evidence>
<dbReference type="AlphaFoldDB" id="N8YBN2"/>
<dbReference type="eggNOG" id="ENOG5031JWA">
    <property type="taxonomic scope" value="Bacteria"/>
</dbReference>